<evidence type="ECO:0000313" key="9">
    <source>
        <dbReference type="Proteomes" id="UP000240357"/>
    </source>
</evidence>
<dbReference type="Gene3D" id="3.80.20.20">
    <property type="entry name" value="Receptor L-domain"/>
    <property type="match status" value="2"/>
</dbReference>
<feature type="domain" description="Ig-like" evidence="7">
    <location>
        <begin position="315"/>
        <end position="395"/>
    </location>
</feature>
<dbReference type="InterPro" id="IPR003599">
    <property type="entry name" value="Ig_sub"/>
</dbReference>
<dbReference type="InterPro" id="IPR035986">
    <property type="entry name" value="PKD_dom_sf"/>
</dbReference>
<dbReference type="Pfam" id="PF18962">
    <property type="entry name" value="Por_Secre_tail"/>
    <property type="match status" value="1"/>
</dbReference>
<dbReference type="SMART" id="SM00409">
    <property type="entry name" value="IG"/>
    <property type="match status" value="5"/>
</dbReference>
<dbReference type="InterPro" id="IPR051648">
    <property type="entry name" value="CWI-Assembly_Regulator"/>
</dbReference>
<gene>
    <name evidence="8" type="ORF">AHMF7605_28585</name>
</gene>
<dbReference type="AlphaFoldDB" id="A0A2T2Y8L8"/>
<evidence type="ECO:0000259" key="6">
    <source>
        <dbReference type="PROSITE" id="PS50093"/>
    </source>
</evidence>
<dbReference type="SUPFAM" id="SSF48726">
    <property type="entry name" value="Immunoglobulin"/>
    <property type="match status" value="5"/>
</dbReference>
<dbReference type="InterPro" id="IPR013783">
    <property type="entry name" value="Ig-like_fold"/>
</dbReference>
<feature type="domain" description="Ig-like" evidence="7">
    <location>
        <begin position="562"/>
        <end position="657"/>
    </location>
</feature>
<dbReference type="PROSITE" id="PS50835">
    <property type="entry name" value="IG_LIKE"/>
    <property type="match status" value="3"/>
</dbReference>
<accession>A0A2T2Y8L8</accession>
<name>A0A2T2Y8L8_9BACT</name>
<proteinExistence type="predicted"/>
<evidence type="ECO:0000313" key="8">
    <source>
        <dbReference type="EMBL" id="PSR51871.1"/>
    </source>
</evidence>
<dbReference type="Pfam" id="PF18911">
    <property type="entry name" value="PKD_4"/>
    <property type="match status" value="1"/>
</dbReference>
<keyword evidence="3" id="KW-0964">Secreted</keyword>
<dbReference type="Proteomes" id="UP000240357">
    <property type="component" value="Unassembled WGS sequence"/>
</dbReference>
<dbReference type="GO" id="GO:0030313">
    <property type="term" value="C:cell envelope"/>
    <property type="evidence" value="ECO:0007669"/>
    <property type="project" value="UniProtKB-SubCell"/>
</dbReference>
<dbReference type="InterPro" id="IPR007110">
    <property type="entry name" value="Ig-like_dom"/>
</dbReference>
<dbReference type="PANTHER" id="PTHR31018:SF3">
    <property type="entry name" value="RECEPTOR PROTEIN-TYROSINE KINASE"/>
    <property type="match status" value="1"/>
</dbReference>
<dbReference type="NCBIfam" id="TIGR04183">
    <property type="entry name" value="Por_Secre_tail"/>
    <property type="match status" value="1"/>
</dbReference>
<keyword evidence="5" id="KW-0325">Glycoprotein</keyword>
<evidence type="ECO:0000259" key="7">
    <source>
        <dbReference type="PROSITE" id="PS50835"/>
    </source>
</evidence>
<reference evidence="8 9" key="1">
    <citation type="submission" date="2018-03" db="EMBL/GenBank/DDBJ databases">
        <title>Adhaeribacter sp. HMF7605 Genome sequencing and assembly.</title>
        <authorList>
            <person name="Kang H."/>
            <person name="Kang J."/>
            <person name="Cha I."/>
            <person name="Kim H."/>
            <person name="Joh K."/>
        </authorList>
    </citation>
    <scope>NUCLEOTIDE SEQUENCE [LARGE SCALE GENOMIC DNA]</scope>
    <source>
        <strain evidence="8 9">HMF7605</strain>
    </source>
</reference>
<dbReference type="CDD" id="cd00146">
    <property type="entry name" value="PKD"/>
    <property type="match status" value="1"/>
</dbReference>
<dbReference type="Gene3D" id="2.60.40.10">
    <property type="entry name" value="Immunoglobulins"/>
    <property type="match status" value="6"/>
</dbReference>
<evidence type="ECO:0008006" key="10">
    <source>
        <dbReference type="Google" id="ProtNLM"/>
    </source>
</evidence>
<evidence type="ECO:0000256" key="3">
    <source>
        <dbReference type="ARBA" id="ARBA00022525"/>
    </source>
</evidence>
<evidence type="ECO:0000256" key="2">
    <source>
        <dbReference type="ARBA" id="ARBA00022512"/>
    </source>
</evidence>
<dbReference type="PROSITE" id="PS50093">
    <property type="entry name" value="PKD"/>
    <property type="match status" value="1"/>
</dbReference>
<protein>
    <recommendedName>
        <fullName evidence="10">PKD domain-containing protein</fullName>
    </recommendedName>
</protein>
<dbReference type="SUPFAM" id="SSF49299">
    <property type="entry name" value="PKD domain"/>
    <property type="match status" value="1"/>
</dbReference>
<organism evidence="8 9">
    <name type="scientific">Adhaeribacter arboris</name>
    <dbReference type="NCBI Taxonomy" id="2072846"/>
    <lineage>
        <taxon>Bacteria</taxon>
        <taxon>Pseudomonadati</taxon>
        <taxon>Bacteroidota</taxon>
        <taxon>Cytophagia</taxon>
        <taxon>Cytophagales</taxon>
        <taxon>Hymenobacteraceae</taxon>
        <taxon>Adhaeribacter</taxon>
    </lineage>
</organism>
<sequence>MKMSLLFNFPQGKNAVTTPRWQPVTAQKLRYCFYSWPLIILLLLSSRLSQAQVYQGDELWIQNQADLNNFNYTEVTGSLYIYVTSDITDLKPLAKLTKVGGGFYLSYNDNLSSLVGLEKLTSVGGPFYISNNPKLRSLAGLENLTRAGHLHIEDNAELSSLTNLEKLTAVGNLYVKSNSNLRNLAGLENLASIGGQLQIQFNPVLSSLAGLKSLTSVGEDLSITYNSALSSLTGLENLTSVKTGVVIGSNEELSSVEALKNLTSIGQSTFIEDNSKLTQCCQLLSIIRATKGKTVIQRNATNCNSKAEIEAACAPVTITTQPKDVAVCTGEKATFRVEASGTGLSYQWKKGETPIPNATSNTYSLEAVSPAHAGTYSVVVTRGTSSVSSTAANLTVNTVPAISAQPVAITKCVGQAAVFSVTATGSNLRYQWQKDEADIPNATNASYQLSSVSAAQAGSYRVKITGDCGTTSSEAATLMINAVPVIIDQPVSATVCAGTTAIFSVVVTGTSESNIKWQMSTDRGASWREVKSGASSVSISNTTVAMSGNYQFRALVLNECNPVTSNVATLTVTPALIITSQPVPVTKCTEDAASFSVTATGSNLRYQWQKNGEDIADATQASYHLSSVSAAQAGNYRVAITGECGQVTSEVVSLTVSVRPIITTQPVAALTCSGEFVSFTVEATGDQLSYQWQKNGTNIPDATSATYTIASVSTTDAADYLVKVTNTCGSVTSQKTNLTVKPALVLGTFSAPTAPVPLNTSFSLSVPFSGSTVNSATWNWGDGSTSPATTSGNTLQGSHKYTKPGTYSPVLTVTDACGQTTQATYEYVVVYEASTGCITGAGGFTSPKQAYKADSKLMGPAVFGLYARYKKGTNTPEGSTLFAFKAGKVKMAFASTLYESLTISSGKARYTGKGKINGQGNYGFLVSLLDGRPDKFRIKIWNKEKSNTVVYDNNLNSTADAADPTTVITGFILVQTSKAAVARMSLPGVEAALEKEFSPAFRNYPNPFSNQTTLEFTFEQDEEYTVAIYDLAGKLVSQLPGGKAKAGEPVQVEWKAGPYPTGVYLARLSSRQGIRYLKLVIQ</sequence>
<evidence type="ECO:0000256" key="4">
    <source>
        <dbReference type="ARBA" id="ARBA00022729"/>
    </source>
</evidence>
<evidence type="ECO:0000256" key="1">
    <source>
        <dbReference type="ARBA" id="ARBA00004191"/>
    </source>
</evidence>
<evidence type="ECO:0000256" key="5">
    <source>
        <dbReference type="ARBA" id="ARBA00023180"/>
    </source>
</evidence>
<comment type="caution">
    <text evidence="8">The sequence shown here is derived from an EMBL/GenBank/DDBJ whole genome shotgun (WGS) entry which is preliminary data.</text>
</comment>
<feature type="domain" description="Ig-like" evidence="7">
    <location>
        <begin position="660"/>
        <end position="739"/>
    </location>
</feature>
<dbReference type="PANTHER" id="PTHR31018">
    <property type="entry name" value="SPORULATION-SPECIFIC PROTEIN-RELATED"/>
    <property type="match status" value="1"/>
</dbReference>
<dbReference type="InterPro" id="IPR036179">
    <property type="entry name" value="Ig-like_dom_sf"/>
</dbReference>
<dbReference type="InterPro" id="IPR026444">
    <property type="entry name" value="Secre_tail"/>
</dbReference>
<feature type="domain" description="PKD" evidence="6">
    <location>
        <begin position="769"/>
        <end position="836"/>
    </location>
</feature>
<keyword evidence="9" id="KW-1185">Reference proteome</keyword>
<dbReference type="SUPFAM" id="SSF52058">
    <property type="entry name" value="L domain-like"/>
    <property type="match status" value="3"/>
</dbReference>
<dbReference type="InterPro" id="IPR000601">
    <property type="entry name" value="PKD_dom"/>
</dbReference>
<dbReference type="InterPro" id="IPR036941">
    <property type="entry name" value="Rcpt_L-dom_sf"/>
</dbReference>
<keyword evidence="4" id="KW-0732">Signal</keyword>
<comment type="subcellular location">
    <subcellularLocation>
        <location evidence="1">Secreted</location>
        <location evidence="1">Cell wall</location>
    </subcellularLocation>
</comment>
<dbReference type="EMBL" id="PYFT01000002">
    <property type="protein sequence ID" value="PSR51871.1"/>
    <property type="molecule type" value="Genomic_DNA"/>
</dbReference>
<keyword evidence="2" id="KW-0134">Cell wall</keyword>